<feature type="transmembrane region" description="Helical" evidence="1">
    <location>
        <begin position="12"/>
        <end position="29"/>
    </location>
</feature>
<keyword evidence="1" id="KW-1133">Transmembrane helix</keyword>
<protein>
    <submittedName>
        <fullName evidence="2">Energy-coupled thiamine transporter ThiT</fullName>
    </submittedName>
</protein>
<feature type="transmembrane region" description="Helical" evidence="1">
    <location>
        <begin position="35"/>
        <end position="51"/>
    </location>
</feature>
<evidence type="ECO:0000313" key="2">
    <source>
        <dbReference type="EMBL" id="HIQ68227.1"/>
    </source>
</evidence>
<keyword evidence="1" id="KW-0812">Transmembrane</keyword>
<proteinExistence type="predicted"/>
<sequence length="216" mass="23295">MKTKTRMLTESALLIAMAIVLELVAKAFIPEMPFGGQVTLVSMLPIVLISYRHGVKWGLLSGVVYAALEMVIGAKTVAAAFQPDYFGSGVLIVNALLMCLLDYVLAFTILGIGGCFRNKIQNPGLSLCLGSIVALSCRYLCHILSGYILFGSYAEWFFTQEGFPAWGANLVASLNPQLLALAYSVVYNGMYMIPEIVFTAVAALLLSKVPGIVKKV</sequence>
<reference evidence="2" key="2">
    <citation type="journal article" date="2021" name="PeerJ">
        <title>Extensive microbial diversity within the chicken gut microbiome revealed by metagenomics and culture.</title>
        <authorList>
            <person name="Gilroy R."/>
            <person name="Ravi A."/>
            <person name="Getino M."/>
            <person name="Pursley I."/>
            <person name="Horton D.L."/>
            <person name="Alikhan N.F."/>
            <person name="Baker D."/>
            <person name="Gharbi K."/>
            <person name="Hall N."/>
            <person name="Watson M."/>
            <person name="Adriaenssens E.M."/>
            <person name="Foster-Nyarko E."/>
            <person name="Jarju S."/>
            <person name="Secka A."/>
            <person name="Antonio M."/>
            <person name="Oren A."/>
            <person name="Chaudhuri R.R."/>
            <person name="La Ragione R."/>
            <person name="Hildebrand F."/>
            <person name="Pallen M.J."/>
        </authorList>
    </citation>
    <scope>NUCLEOTIDE SEQUENCE</scope>
    <source>
        <strain evidence="2">13361</strain>
    </source>
</reference>
<feature type="transmembrane region" description="Helical" evidence="1">
    <location>
        <begin position="63"/>
        <end position="81"/>
    </location>
</feature>
<organism evidence="2 3">
    <name type="scientific">Candidatus Faecousia excrementigallinarum</name>
    <dbReference type="NCBI Taxonomy" id="2840806"/>
    <lineage>
        <taxon>Bacteria</taxon>
        <taxon>Bacillati</taxon>
        <taxon>Bacillota</taxon>
        <taxon>Clostridia</taxon>
        <taxon>Eubacteriales</taxon>
        <taxon>Oscillospiraceae</taxon>
        <taxon>Faecousia</taxon>
    </lineage>
</organism>
<dbReference type="GO" id="GO:0015234">
    <property type="term" value="F:thiamine transmembrane transporter activity"/>
    <property type="evidence" value="ECO:0007669"/>
    <property type="project" value="InterPro"/>
</dbReference>
<feature type="transmembrane region" description="Helical" evidence="1">
    <location>
        <begin position="87"/>
        <end position="112"/>
    </location>
</feature>
<comment type="caution">
    <text evidence="2">The sequence shown here is derived from an EMBL/GenBank/DDBJ whole genome shotgun (WGS) entry which is preliminary data.</text>
</comment>
<dbReference type="Proteomes" id="UP000886796">
    <property type="component" value="Unassembled WGS sequence"/>
</dbReference>
<feature type="transmembrane region" description="Helical" evidence="1">
    <location>
        <begin position="124"/>
        <end position="150"/>
    </location>
</feature>
<dbReference type="EMBL" id="DVFK01000092">
    <property type="protein sequence ID" value="HIQ68227.1"/>
    <property type="molecule type" value="Genomic_DNA"/>
</dbReference>
<feature type="transmembrane region" description="Helical" evidence="1">
    <location>
        <begin position="185"/>
        <end position="206"/>
    </location>
</feature>
<evidence type="ECO:0000256" key="1">
    <source>
        <dbReference type="SAM" id="Phobius"/>
    </source>
</evidence>
<gene>
    <name evidence="2" type="ORF">IAB74_06945</name>
</gene>
<dbReference type="InterPro" id="IPR012651">
    <property type="entry name" value="Thia_Transptr_ThiT"/>
</dbReference>
<evidence type="ECO:0000313" key="3">
    <source>
        <dbReference type="Proteomes" id="UP000886796"/>
    </source>
</evidence>
<reference evidence="2" key="1">
    <citation type="submission" date="2020-10" db="EMBL/GenBank/DDBJ databases">
        <authorList>
            <person name="Gilroy R."/>
        </authorList>
    </citation>
    <scope>NUCLEOTIDE SEQUENCE</scope>
    <source>
        <strain evidence="2">13361</strain>
    </source>
</reference>
<name>A0A9D1CME6_9FIRM</name>
<dbReference type="GO" id="GO:0005886">
    <property type="term" value="C:plasma membrane"/>
    <property type="evidence" value="ECO:0007669"/>
    <property type="project" value="InterPro"/>
</dbReference>
<dbReference type="Pfam" id="PF09515">
    <property type="entry name" value="Thia_YuaJ"/>
    <property type="match status" value="1"/>
</dbReference>
<dbReference type="AlphaFoldDB" id="A0A9D1CME6"/>
<keyword evidence="1" id="KW-0472">Membrane</keyword>
<dbReference type="Gene3D" id="1.10.1760.20">
    <property type="match status" value="1"/>
</dbReference>
<accession>A0A9D1CME6</accession>